<sequence length="161" mass="16671">MLPIRPALLALALILPLPVYAQGANVAFGASRDSSGPVEVTADNLSVNQSDGTALYTGNVVIGQGDMRLAAPRVLVVFAEDNSKIERLEATGGVTLVSGEDAAEAERADYDIDGGTIDMAGNVLLTQGPSAVTSERMRVDLDAGTAQMSGRVKTILQNGDQ</sequence>
<reference evidence="4 5" key="1">
    <citation type="submission" date="2017-04" db="EMBL/GenBank/DDBJ databases">
        <authorList>
            <person name="Afonso C.L."/>
            <person name="Miller P.J."/>
            <person name="Scott M.A."/>
            <person name="Spackman E."/>
            <person name="Goraichik I."/>
            <person name="Dimitrov K.M."/>
            <person name="Suarez D.L."/>
            <person name="Swayne D.E."/>
        </authorList>
    </citation>
    <scope>NUCLEOTIDE SEQUENCE [LARGE SCALE GENOMIC DNA]</scope>
    <source>
        <strain evidence="4 5">CGMCC 1.12644</strain>
    </source>
</reference>
<protein>
    <submittedName>
        <fullName evidence="4">Lipopolysaccharide export system protein LptA</fullName>
    </submittedName>
</protein>
<feature type="signal peptide" evidence="2">
    <location>
        <begin position="1"/>
        <end position="21"/>
    </location>
</feature>
<dbReference type="Pfam" id="PF03968">
    <property type="entry name" value="LptD_N"/>
    <property type="match status" value="1"/>
</dbReference>
<dbReference type="GO" id="GO:0017089">
    <property type="term" value="F:glycolipid transfer activity"/>
    <property type="evidence" value="ECO:0007669"/>
    <property type="project" value="TreeGrafter"/>
</dbReference>
<dbReference type="InterPro" id="IPR052037">
    <property type="entry name" value="LPS_export_LptA"/>
</dbReference>
<dbReference type="EMBL" id="FWYD01000005">
    <property type="protein sequence ID" value="SMC78365.1"/>
    <property type="molecule type" value="Genomic_DNA"/>
</dbReference>
<dbReference type="InterPro" id="IPR005653">
    <property type="entry name" value="OstA-like_N"/>
</dbReference>
<accession>A0A1W2BZF1</accession>
<dbReference type="RefSeq" id="WP_084352875.1">
    <property type="nucleotide sequence ID" value="NZ_FWYD01000005.1"/>
</dbReference>
<evidence type="ECO:0000256" key="1">
    <source>
        <dbReference type="ARBA" id="ARBA00022729"/>
    </source>
</evidence>
<feature type="chain" id="PRO_5010731745" evidence="2">
    <location>
        <begin position="22"/>
        <end position="161"/>
    </location>
</feature>
<dbReference type="GO" id="GO:0030288">
    <property type="term" value="C:outer membrane-bounded periplasmic space"/>
    <property type="evidence" value="ECO:0007669"/>
    <property type="project" value="TreeGrafter"/>
</dbReference>
<dbReference type="AlphaFoldDB" id="A0A1W2BZF1"/>
<keyword evidence="5" id="KW-1185">Reference proteome</keyword>
<organism evidence="4 5">
    <name type="scientific">Primorskyibacter flagellatus</name>
    <dbReference type="NCBI Taxonomy" id="1387277"/>
    <lineage>
        <taxon>Bacteria</taxon>
        <taxon>Pseudomonadati</taxon>
        <taxon>Pseudomonadota</taxon>
        <taxon>Alphaproteobacteria</taxon>
        <taxon>Rhodobacterales</taxon>
        <taxon>Roseobacteraceae</taxon>
        <taxon>Primorskyibacter</taxon>
    </lineage>
</organism>
<dbReference type="Proteomes" id="UP000192330">
    <property type="component" value="Unassembled WGS sequence"/>
</dbReference>
<keyword evidence="1 2" id="KW-0732">Signal</keyword>
<evidence type="ECO:0000313" key="5">
    <source>
        <dbReference type="Proteomes" id="UP000192330"/>
    </source>
</evidence>
<feature type="domain" description="Organic solvent tolerance-like N-terminal" evidence="3">
    <location>
        <begin position="39"/>
        <end position="144"/>
    </location>
</feature>
<dbReference type="GO" id="GO:0009279">
    <property type="term" value="C:cell outer membrane"/>
    <property type="evidence" value="ECO:0007669"/>
    <property type="project" value="TreeGrafter"/>
</dbReference>
<dbReference type="OrthoDB" id="9811926at2"/>
<evidence type="ECO:0000313" key="4">
    <source>
        <dbReference type="EMBL" id="SMC78365.1"/>
    </source>
</evidence>
<dbReference type="PANTHER" id="PTHR36504">
    <property type="entry name" value="LIPOPOLYSACCHARIDE EXPORT SYSTEM PROTEIN LPTA"/>
    <property type="match status" value="1"/>
</dbReference>
<gene>
    <name evidence="4" type="ORF">SAMN06295998_105147</name>
</gene>
<dbReference type="GO" id="GO:0015920">
    <property type="term" value="P:lipopolysaccharide transport"/>
    <property type="evidence" value="ECO:0007669"/>
    <property type="project" value="TreeGrafter"/>
</dbReference>
<evidence type="ECO:0000259" key="3">
    <source>
        <dbReference type="Pfam" id="PF03968"/>
    </source>
</evidence>
<dbReference type="Gene3D" id="2.60.450.10">
    <property type="entry name" value="Lipopolysaccharide (LPS) transport protein A like domain"/>
    <property type="match status" value="1"/>
</dbReference>
<dbReference type="STRING" id="1387277.SAMN06295998_105147"/>
<evidence type="ECO:0000256" key="2">
    <source>
        <dbReference type="SAM" id="SignalP"/>
    </source>
</evidence>
<proteinExistence type="predicted"/>
<dbReference type="PANTHER" id="PTHR36504:SF1">
    <property type="entry name" value="LIPOPOLYSACCHARIDE EXPORT SYSTEM PROTEIN LPTA"/>
    <property type="match status" value="1"/>
</dbReference>
<name>A0A1W2BZF1_9RHOB</name>